<evidence type="ECO:0000256" key="2">
    <source>
        <dbReference type="ARBA" id="ARBA00022516"/>
    </source>
</evidence>
<feature type="site" description="Cleavage (non-hydrolytic); by autocatalysis" evidence="11">
    <location>
        <begin position="257"/>
        <end position="258"/>
    </location>
</feature>
<gene>
    <name evidence="11" type="primary">psd</name>
    <name evidence="12" type="ORF">SAMN02745227_00789</name>
</gene>
<evidence type="ECO:0000256" key="9">
    <source>
        <dbReference type="ARBA" id="ARBA00023264"/>
    </source>
</evidence>
<dbReference type="HAMAP" id="MF_00663">
    <property type="entry name" value="PS_decarb_PSD_B_type2"/>
    <property type="match status" value="1"/>
</dbReference>
<feature type="active site" description="Charge relay system; for autoendoproteolytic cleavage activity" evidence="11">
    <location>
        <position position="115"/>
    </location>
</feature>
<keyword evidence="2 11" id="KW-0444">Lipid biosynthesis</keyword>
<comment type="function">
    <text evidence="11">Catalyzes the formation of phosphatidylethanolamine (PtdEtn) from phosphatidylserine (PtdSer).</text>
</comment>
<comment type="catalytic activity">
    <reaction evidence="11">
        <text>a 1,2-diacyl-sn-glycero-3-phospho-L-serine + H(+) = a 1,2-diacyl-sn-glycero-3-phosphoethanolamine + CO2</text>
        <dbReference type="Rhea" id="RHEA:20828"/>
        <dbReference type="ChEBI" id="CHEBI:15378"/>
        <dbReference type="ChEBI" id="CHEBI:16526"/>
        <dbReference type="ChEBI" id="CHEBI:57262"/>
        <dbReference type="ChEBI" id="CHEBI:64612"/>
        <dbReference type="EC" id="4.1.1.65"/>
    </reaction>
</comment>
<evidence type="ECO:0000256" key="5">
    <source>
        <dbReference type="ARBA" id="ARBA00023136"/>
    </source>
</evidence>
<comment type="pathway">
    <text evidence="11">Phospholipid metabolism; phosphatidylethanolamine biosynthesis; phosphatidylethanolamine from CDP-diacylglycerol: step 2/2.</text>
</comment>
<comment type="pathway">
    <text evidence="1">Lipid metabolism.</text>
</comment>
<keyword evidence="8 11" id="KW-0456">Lyase</keyword>
<evidence type="ECO:0000256" key="8">
    <source>
        <dbReference type="ARBA" id="ARBA00023239"/>
    </source>
</evidence>
<dbReference type="RefSeq" id="WP_072906491.1">
    <property type="nucleotide sequence ID" value="NZ_FRAI01000007.1"/>
</dbReference>
<protein>
    <recommendedName>
        <fullName evidence="11">Phosphatidylserine decarboxylase proenzyme</fullName>
        <ecNumber evidence="11">4.1.1.65</ecNumber>
    </recommendedName>
    <component>
        <recommendedName>
            <fullName evidence="11">Phosphatidylserine decarboxylase alpha chain</fullName>
        </recommendedName>
    </component>
    <component>
        <recommendedName>
            <fullName evidence="11">Phosphatidylserine decarboxylase beta chain</fullName>
        </recommendedName>
    </component>
</protein>
<keyword evidence="6 11" id="KW-0865">Zymogen</keyword>
<dbReference type="OrthoDB" id="9802030at2"/>
<keyword evidence="10 11" id="KW-0670">Pyruvate</keyword>
<evidence type="ECO:0000313" key="13">
    <source>
        <dbReference type="Proteomes" id="UP000243547"/>
    </source>
</evidence>
<comment type="PTM">
    <text evidence="11">Is synthesized initially as an inactive proenzyme. Formation of the active enzyme involves a self-maturation process in which the active site pyruvoyl group is generated from an internal serine residue via an autocatalytic post-translational modification. Two non-identical subunits are generated from the proenzyme in this reaction, and the pyruvate is formed at the N-terminus of the alpha chain, which is derived from the carboxyl end of the proenzyme. The autoendoproteolytic cleavage occurs by a canonical serine protease mechanism, in which the side chain hydroxyl group of the serine supplies its oxygen atom to form the C-terminus of the beta chain, while the remainder of the serine residue undergoes an oxidative deamination to produce ammonia and the pyruvoyl prosthetic group on the alpha chain. During this reaction, the Ser that is part of the protease active site of the proenzyme becomes the pyruvoyl prosthetic group, which constitutes an essential element of the active site of the mature decarboxylase.</text>
</comment>
<evidence type="ECO:0000256" key="4">
    <source>
        <dbReference type="ARBA" id="ARBA00023098"/>
    </source>
</evidence>
<dbReference type="PANTHER" id="PTHR10067">
    <property type="entry name" value="PHOSPHATIDYLSERINE DECARBOXYLASE"/>
    <property type="match status" value="1"/>
</dbReference>
<evidence type="ECO:0000256" key="10">
    <source>
        <dbReference type="ARBA" id="ARBA00023317"/>
    </source>
</evidence>
<feature type="modified residue" description="Pyruvic acid (Ser); by autocatalysis" evidence="11">
    <location>
        <position position="258"/>
    </location>
</feature>
<dbReference type="NCBIfam" id="NF001941">
    <property type="entry name" value="PRK00723.1"/>
    <property type="match status" value="1"/>
</dbReference>
<keyword evidence="4 11" id="KW-0443">Lipid metabolism</keyword>
<feature type="active site" description="Charge relay system; for autoendoproteolytic cleavage activity" evidence="11">
    <location>
        <position position="258"/>
    </location>
</feature>
<feature type="active site" description="Schiff-base intermediate with substrate; via pyruvic acid; for decarboxylase activity" evidence="11">
    <location>
        <position position="258"/>
    </location>
</feature>
<evidence type="ECO:0000256" key="3">
    <source>
        <dbReference type="ARBA" id="ARBA00022793"/>
    </source>
</evidence>
<keyword evidence="7 11" id="KW-0594">Phospholipid biosynthesis</keyword>
<dbReference type="GO" id="GO:0005886">
    <property type="term" value="C:plasma membrane"/>
    <property type="evidence" value="ECO:0007669"/>
    <property type="project" value="UniProtKB-SubCell"/>
</dbReference>
<comment type="similarity">
    <text evidence="11">Belongs to the phosphatidylserine decarboxylase family. PSD-B subfamily. Prokaryotic type II sub-subfamily.</text>
</comment>
<name>A0A1M6MIY3_9FIRM</name>
<dbReference type="NCBIfam" id="TIGR00163">
    <property type="entry name" value="PS_decarb"/>
    <property type="match status" value="1"/>
</dbReference>
<evidence type="ECO:0000256" key="6">
    <source>
        <dbReference type="ARBA" id="ARBA00023145"/>
    </source>
</evidence>
<dbReference type="InterPro" id="IPR033177">
    <property type="entry name" value="PSD-B"/>
</dbReference>
<comment type="subcellular location">
    <subcellularLocation>
        <location evidence="11">Cell membrane</location>
        <topology evidence="11">Peripheral membrane protein</topology>
    </subcellularLocation>
</comment>
<sequence>MEIYYIDRKTKEKKKEIVAGDKLIKWAYQTTLGRSLSHLLFKRKFLSYLYGKLQDSPKSKGKIPKFVQSLEIPMTEALLEDLNEYHNFNDFFARKLKPEVRPVVAEPNLLASPADGRVFAYDNIEVNKVVQVKGLEYSLEELLGDRKLAEKYQGGSYYIIRLCPADYHRFHFCDYGIPEKSKEIKGYYYSVNPMALKEIPKLYCQNKREITLFYSENFGEVLYVEVGAAAVGTIVQTFKPGYKVKKGEEKGYFKFGGSTVLLFFQKGKVKIDEDILENTKIGLETKVNMGEQIGKLIM</sequence>
<keyword evidence="11" id="KW-1003">Cell membrane</keyword>
<accession>A0A1M6MIY3</accession>
<dbReference type="Proteomes" id="UP000243547">
    <property type="component" value="Unassembled WGS sequence"/>
</dbReference>
<feature type="chain" id="PRO_5023479337" description="Phosphatidylserine decarboxylase alpha chain" evidence="11">
    <location>
        <begin position="258"/>
        <end position="298"/>
    </location>
</feature>
<organism evidence="12 13">
    <name type="scientific">Anaerobranca californiensis DSM 14826</name>
    <dbReference type="NCBI Taxonomy" id="1120989"/>
    <lineage>
        <taxon>Bacteria</taxon>
        <taxon>Bacillati</taxon>
        <taxon>Bacillota</taxon>
        <taxon>Clostridia</taxon>
        <taxon>Eubacteriales</taxon>
        <taxon>Proteinivoracaceae</taxon>
        <taxon>Anaerobranca</taxon>
    </lineage>
</organism>
<evidence type="ECO:0000256" key="11">
    <source>
        <dbReference type="HAMAP-Rule" id="MF_00663"/>
    </source>
</evidence>
<evidence type="ECO:0000313" key="12">
    <source>
        <dbReference type="EMBL" id="SHJ83243.1"/>
    </source>
</evidence>
<keyword evidence="3 11" id="KW-0210">Decarboxylase</keyword>
<feature type="active site" description="Charge relay system; for autoendoproteolytic cleavage activity" evidence="11">
    <location>
        <position position="171"/>
    </location>
</feature>
<dbReference type="UniPathway" id="UPA00558">
    <property type="reaction ID" value="UER00616"/>
</dbReference>
<evidence type="ECO:0000256" key="1">
    <source>
        <dbReference type="ARBA" id="ARBA00005189"/>
    </source>
</evidence>
<keyword evidence="9 11" id="KW-1208">Phospholipid metabolism</keyword>
<dbReference type="Pfam" id="PF02666">
    <property type="entry name" value="PS_Dcarbxylase"/>
    <property type="match status" value="1"/>
</dbReference>
<keyword evidence="13" id="KW-1185">Reference proteome</keyword>
<reference evidence="13" key="1">
    <citation type="submission" date="2016-11" db="EMBL/GenBank/DDBJ databases">
        <authorList>
            <person name="Varghese N."/>
            <person name="Submissions S."/>
        </authorList>
    </citation>
    <scope>NUCLEOTIDE SEQUENCE [LARGE SCALE GENOMIC DNA]</scope>
    <source>
        <strain evidence="13">DSM 14826</strain>
    </source>
</reference>
<dbReference type="InterPro" id="IPR003817">
    <property type="entry name" value="PS_Dcarbxylase"/>
</dbReference>
<dbReference type="PANTHER" id="PTHR10067:SF17">
    <property type="entry name" value="PHOSPHATIDYLSERINE DECARBOXYLASE PROENZYME 2"/>
    <property type="match status" value="1"/>
</dbReference>
<dbReference type="EC" id="4.1.1.65" evidence="11"/>
<evidence type="ECO:0000256" key="7">
    <source>
        <dbReference type="ARBA" id="ARBA00023209"/>
    </source>
</evidence>
<feature type="chain" id="PRO_5023479338" description="Phosphatidylserine decarboxylase beta chain" evidence="11">
    <location>
        <begin position="1"/>
        <end position="257"/>
    </location>
</feature>
<dbReference type="AlphaFoldDB" id="A0A1M6MIY3"/>
<proteinExistence type="inferred from homology"/>
<dbReference type="GO" id="GO:0004609">
    <property type="term" value="F:phosphatidylserine decarboxylase activity"/>
    <property type="evidence" value="ECO:0007669"/>
    <property type="project" value="UniProtKB-UniRule"/>
</dbReference>
<keyword evidence="5 11" id="KW-0472">Membrane</keyword>
<dbReference type="InterPro" id="IPR033179">
    <property type="entry name" value="PSD_type2_pro"/>
</dbReference>
<dbReference type="EMBL" id="FRAI01000007">
    <property type="protein sequence ID" value="SHJ83243.1"/>
    <property type="molecule type" value="Genomic_DNA"/>
</dbReference>
<comment type="cofactor">
    <cofactor evidence="11">
        <name>pyruvate</name>
        <dbReference type="ChEBI" id="CHEBI:15361"/>
    </cofactor>
    <text evidence="11">Binds 1 pyruvoyl group covalently per subunit.</text>
</comment>
<comment type="subunit">
    <text evidence="11">Heterodimer of a large membrane-associated beta subunit and a small pyruvoyl-containing alpha subunit.</text>
</comment>
<dbReference type="STRING" id="1120989.SAMN02745227_00789"/>
<dbReference type="GO" id="GO:0006646">
    <property type="term" value="P:phosphatidylethanolamine biosynthetic process"/>
    <property type="evidence" value="ECO:0007669"/>
    <property type="project" value="UniProtKB-UniRule"/>
</dbReference>